<dbReference type="InterPro" id="IPR012309">
    <property type="entry name" value="DNA_ligase_ATP-dep_C"/>
</dbReference>
<dbReference type="GO" id="GO:0004527">
    <property type="term" value="F:exonuclease activity"/>
    <property type="evidence" value="ECO:0007669"/>
    <property type="project" value="UniProtKB-KW"/>
</dbReference>
<dbReference type="InterPro" id="IPR052171">
    <property type="entry name" value="NHEJ_LigD"/>
</dbReference>
<evidence type="ECO:0000256" key="19">
    <source>
        <dbReference type="ARBA" id="ARBA00029943"/>
    </source>
</evidence>
<dbReference type="CDD" id="cd04863">
    <property type="entry name" value="MtLigD_Pol_like"/>
    <property type="match status" value="1"/>
</dbReference>
<feature type="compositionally biased region" description="Basic and acidic residues" evidence="23">
    <location>
        <begin position="481"/>
        <end position="490"/>
    </location>
</feature>
<proteinExistence type="inferred from homology"/>
<evidence type="ECO:0000256" key="1">
    <source>
        <dbReference type="ARBA" id="ARBA00001936"/>
    </source>
</evidence>
<dbReference type="CDD" id="cd07906">
    <property type="entry name" value="Adenylation_DNA_ligase_LigD_LigC"/>
    <property type="match status" value="1"/>
</dbReference>
<dbReference type="Gene3D" id="3.90.920.10">
    <property type="entry name" value="DNA primase, PRIM domain"/>
    <property type="match status" value="1"/>
</dbReference>
<protein>
    <recommendedName>
        <fullName evidence="2">DNA ligase (ATP)</fullName>
        <ecNumber evidence="2">6.5.1.1</ecNumber>
    </recommendedName>
    <alternativeName>
        <fullName evidence="19">NHEJ DNA polymerase</fullName>
    </alternativeName>
</protein>
<feature type="region of interest" description="Disordered" evidence="23">
    <location>
        <begin position="1"/>
        <end position="33"/>
    </location>
</feature>
<keyword evidence="18" id="KW-0511">Multifunctional enzyme</keyword>
<evidence type="ECO:0000256" key="10">
    <source>
        <dbReference type="ARBA" id="ARBA00022801"/>
    </source>
</evidence>
<evidence type="ECO:0000256" key="13">
    <source>
        <dbReference type="ARBA" id="ARBA00022932"/>
    </source>
</evidence>
<dbReference type="GO" id="GO:0003910">
    <property type="term" value="F:DNA ligase (ATP) activity"/>
    <property type="evidence" value="ECO:0007669"/>
    <property type="project" value="UniProtKB-EC"/>
</dbReference>
<comment type="cofactor">
    <cofactor evidence="1">
        <name>Mn(2+)</name>
        <dbReference type="ChEBI" id="CHEBI:29035"/>
    </cofactor>
</comment>
<dbReference type="Pfam" id="PF04679">
    <property type="entry name" value="DNA_ligase_A_C"/>
    <property type="match status" value="1"/>
</dbReference>
<dbReference type="InterPro" id="IPR012310">
    <property type="entry name" value="DNA_ligase_ATP-dep_cent"/>
</dbReference>
<comment type="caution">
    <text evidence="25">The sequence shown here is derived from an EMBL/GenBank/DDBJ whole genome shotgun (WGS) entry which is preliminary data.</text>
</comment>
<feature type="region of interest" description="Disordered" evidence="23">
    <location>
        <begin position="481"/>
        <end position="519"/>
    </location>
</feature>
<keyword evidence="17" id="KW-0464">Manganese</keyword>
<dbReference type="PROSITE" id="PS00333">
    <property type="entry name" value="DNA_LIGASE_A2"/>
    <property type="match status" value="1"/>
</dbReference>
<evidence type="ECO:0000313" key="26">
    <source>
        <dbReference type="Proteomes" id="UP000460435"/>
    </source>
</evidence>
<dbReference type="NCBIfam" id="TIGR02779">
    <property type="entry name" value="NHEJ_ligase_lig"/>
    <property type="match status" value="1"/>
</dbReference>
<dbReference type="PANTHER" id="PTHR42705:SF2">
    <property type="entry name" value="BIFUNCTIONAL NON-HOMOLOGOUS END JOINING PROTEIN LIGD"/>
    <property type="match status" value="1"/>
</dbReference>
<evidence type="ECO:0000256" key="14">
    <source>
        <dbReference type="ARBA" id="ARBA00023125"/>
    </source>
</evidence>
<dbReference type="GO" id="GO:0005524">
    <property type="term" value="F:ATP binding"/>
    <property type="evidence" value="ECO:0007669"/>
    <property type="project" value="UniProtKB-KW"/>
</dbReference>
<gene>
    <name evidence="25" type="primary">ligD</name>
    <name evidence="25" type="ORF">F7O44_06925</name>
</gene>
<keyword evidence="7" id="KW-0479">Metal-binding</keyword>
<keyword evidence="16" id="KW-0234">DNA repair</keyword>
<evidence type="ECO:0000256" key="5">
    <source>
        <dbReference type="ARBA" id="ARBA00022695"/>
    </source>
</evidence>
<dbReference type="GO" id="GO:0003677">
    <property type="term" value="F:DNA binding"/>
    <property type="evidence" value="ECO:0007669"/>
    <property type="project" value="UniProtKB-KW"/>
</dbReference>
<evidence type="ECO:0000256" key="21">
    <source>
        <dbReference type="ARBA" id="ARBA00049981"/>
    </source>
</evidence>
<dbReference type="InterPro" id="IPR014145">
    <property type="entry name" value="LigD_pol_dom"/>
</dbReference>
<keyword evidence="14" id="KW-0238">DNA-binding</keyword>
<name>A0A7K3M1M7_9ACTN</name>
<dbReference type="GO" id="GO:0046872">
    <property type="term" value="F:metal ion binding"/>
    <property type="evidence" value="ECO:0007669"/>
    <property type="project" value="UniProtKB-KW"/>
</dbReference>
<evidence type="ECO:0000256" key="11">
    <source>
        <dbReference type="ARBA" id="ARBA00022839"/>
    </source>
</evidence>
<dbReference type="NCBIfam" id="TIGR02778">
    <property type="entry name" value="ligD_pol"/>
    <property type="match status" value="1"/>
</dbReference>
<dbReference type="GO" id="GO:0003887">
    <property type="term" value="F:DNA-directed DNA polymerase activity"/>
    <property type="evidence" value="ECO:0007669"/>
    <property type="project" value="UniProtKB-KW"/>
</dbReference>
<dbReference type="GO" id="GO:0006281">
    <property type="term" value="P:DNA repair"/>
    <property type="evidence" value="ECO:0007669"/>
    <property type="project" value="UniProtKB-KW"/>
</dbReference>
<dbReference type="RefSeq" id="WP_162449509.1">
    <property type="nucleotide sequence ID" value="NZ_WLZY01000002.1"/>
</dbReference>
<comment type="similarity">
    <text evidence="21">In the C-terminal section; belongs to the ATP-dependent DNA ligase family.</text>
</comment>
<dbReference type="Pfam" id="PF01068">
    <property type="entry name" value="DNA_ligase_A_M"/>
    <property type="match status" value="1"/>
</dbReference>
<keyword evidence="11" id="KW-0269">Exonuclease</keyword>
<dbReference type="CDD" id="cd07971">
    <property type="entry name" value="OBF_DNA_ligase_LigD"/>
    <property type="match status" value="1"/>
</dbReference>
<keyword evidence="5" id="KW-0548">Nucleotidyltransferase</keyword>
<evidence type="ECO:0000256" key="20">
    <source>
        <dbReference type="ARBA" id="ARBA00034003"/>
    </source>
</evidence>
<dbReference type="Gene3D" id="3.30.470.30">
    <property type="entry name" value="DNA ligase/mRNA capping enzyme"/>
    <property type="match status" value="1"/>
</dbReference>
<evidence type="ECO:0000256" key="22">
    <source>
        <dbReference type="ARBA" id="ARBA00049990"/>
    </source>
</evidence>
<evidence type="ECO:0000256" key="4">
    <source>
        <dbReference type="ARBA" id="ARBA00022679"/>
    </source>
</evidence>
<keyword evidence="15" id="KW-0233">DNA recombination</keyword>
<dbReference type="Pfam" id="PF13298">
    <property type="entry name" value="LigD_N"/>
    <property type="match status" value="1"/>
</dbReference>
<evidence type="ECO:0000256" key="12">
    <source>
        <dbReference type="ARBA" id="ARBA00022840"/>
    </source>
</evidence>
<keyword evidence="6" id="KW-0540">Nuclease</keyword>
<evidence type="ECO:0000313" key="25">
    <source>
        <dbReference type="EMBL" id="NDL56802.1"/>
    </source>
</evidence>
<dbReference type="AlphaFoldDB" id="A0A7K3M1M7"/>
<feature type="domain" description="ATP-dependent DNA ligase family profile" evidence="24">
    <location>
        <begin position="266"/>
        <end position="389"/>
    </location>
</feature>
<dbReference type="InterPro" id="IPR014143">
    <property type="entry name" value="NHEJ_ligase_prk"/>
</dbReference>
<evidence type="ECO:0000259" key="24">
    <source>
        <dbReference type="PROSITE" id="PS50160"/>
    </source>
</evidence>
<dbReference type="Gene3D" id="3.30.1490.70">
    <property type="match status" value="1"/>
</dbReference>
<dbReference type="EC" id="6.5.1.1" evidence="2"/>
<dbReference type="InterPro" id="IPR012340">
    <property type="entry name" value="NA-bd_OB-fold"/>
</dbReference>
<dbReference type="GO" id="GO:0006310">
    <property type="term" value="P:DNA recombination"/>
    <property type="evidence" value="ECO:0007669"/>
    <property type="project" value="UniProtKB-KW"/>
</dbReference>
<comment type="similarity">
    <text evidence="22">In the N-terminal section; belongs to the LigD polymerase family.</text>
</comment>
<keyword evidence="9" id="KW-0227">DNA damage</keyword>
<evidence type="ECO:0000256" key="8">
    <source>
        <dbReference type="ARBA" id="ARBA00022741"/>
    </source>
</evidence>
<dbReference type="InterPro" id="IPR014144">
    <property type="entry name" value="LigD_PE_domain"/>
</dbReference>
<dbReference type="NCBIfam" id="TIGR02777">
    <property type="entry name" value="LigD_PE_dom"/>
    <property type="match status" value="1"/>
</dbReference>
<dbReference type="SUPFAM" id="SSF50249">
    <property type="entry name" value="Nucleic acid-binding proteins"/>
    <property type="match status" value="1"/>
</dbReference>
<evidence type="ECO:0000256" key="17">
    <source>
        <dbReference type="ARBA" id="ARBA00023211"/>
    </source>
</evidence>
<evidence type="ECO:0000256" key="3">
    <source>
        <dbReference type="ARBA" id="ARBA00022598"/>
    </source>
</evidence>
<dbReference type="EMBL" id="WLZY01000002">
    <property type="protein sequence ID" value="NDL56802.1"/>
    <property type="molecule type" value="Genomic_DNA"/>
</dbReference>
<keyword evidence="3 25" id="KW-0436">Ligase</keyword>
<keyword evidence="4" id="KW-0808">Transferase</keyword>
<keyword evidence="13" id="KW-0239">DNA-directed DNA polymerase</keyword>
<accession>A0A7K3M1M7</accession>
<evidence type="ECO:0000256" key="15">
    <source>
        <dbReference type="ARBA" id="ARBA00023172"/>
    </source>
</evidence>
<dbReference type="Proteomes" id="UP000460435">
    <property type="component" value="Unassembled WGS sequence"/>
</dbReference>
<keyword evidence="8" id="KW-0547">Nucleotide-binding</keyword>
<evidence type="ECO:0000256" key="23">
    <source>
        <dbReference type="SAM" id="MobiDB-lite"/>
    </source>
</evidence>
<feature type="compositionally biased region" description="Basic and acidic residues" evidence="23">
    <location>
        <begin position="1"/>
        <end position="25"/>
    </location>
</feature>
<reference evidence="25 26" key="1">
    <citation type="submission" date="2019-11" db="EMBL/GenBank/DDBJ databases">
        <authorList>
            <person name="Li X.-J."/>
            <person name="Feng X.-M."/>
        </authorList>
    </citation>
    <scope>NUCLEOTIDE SEQUENCE [LARGE SCALE GENOMIC DNA]</scope>
    <source>
        <strain evidence="25 26">XMNu-373</strain>
    </source>
</reference>
<dbReference type="Gene3D" id="2.40.50.140">
    <property type="entry name" value="Nucleic acid-binding proteins"/>
    <property type="match status" value="1"/>
</dbReference>
<evidence type="ECO:0000256" key="7">
    <source>
        <dbReference type="ARBA" id="ARBA00022723"/>
    </source>
</evidence>
<keyword evidence="10" id="KW-0378">Hydrolase</keyword>
<keyword evidence="26" id="KW-1185">Reference proteome</keyword>
<dbReference type="InterPro" id="IPR014146">
    <property type="entry name" value="LigD_ligase_dom"/>
</dbReference>
<evidence type="ECO:0000256" key="2">
    <source>
        <dbReference type="ARBA" id="ARBA00012727"/>
    </source>
</evidence>
<dbReference type="InterPro" id="IPR016059">
    <property type="entry name" value="DNA_ligase_ATP-dep_CS"/>
</dbReference>
<evidence type="ECO:0000256" key="6">
    <source>
        <dbReference type="ARBA" id="ARBA00022722"/>
    </source>
</evidence>
<dbReference type="PROSITE" id="PS50160">
    <property type="entry name" value="DNA_LIGASE_A3"/>
    <property type="match status" value="1"/>
</dbReference>
<dbReference type="SUPFAM" id="SSF56091">
    <property type="entry name" value="DNA ligase/mRNA capping enzyme, catalytic domain"/>
    <property type="match status" value="1"/>
</dbReference>
<comment type="catalytic activity">
    <reaction evidence="20">
        <text>ATP + (deoxyribonucleotide)n-3'-hydroxyl + 5'-phospho-(deoxyribonucleotide)m = (deoxyribonucleotide)n+m + AMP + diphosphate.</text>
        <dbReference type="EC" id="6.5.1.1"/>
    </reaction>
</comment>
<evidence type="ECO:0000256" key="9">
    <source>
        <dbReference type="ARBA" id="ARBA00022763"/>
    </source>
</evidence>
<evidence type="ECO:0000256" key="16">
    <source>
        <dbReference type="ARBA" id="ARBA00023204"/>
    </source>
</evidence>
<dbReference type="Pfam" id="PF21686">
    <property type="entry name" value="LigD_Prim-Pol"/>
    <property type="match status" value="1"/>
</dbReference>
<dbReference type="InterPro" id="IPR033649">
    <property type="entry name" value="MtLigD_Pol-like"/>
</dbReference>
<sequence>MPPPEKLSEYNRKRSFDKTPEPRGDDEPEQGGNRFVIQEHHARRLHWDLRLERDGVLVSWALPRGLPDDPKQNRLAVHTEDHPLEYLTFEGEIPAGEYGGGTMTVWDHGTYEAEKFRDSEVIVRLHGKRARGKFALFPIGKDADSKDWLIHRMDPPDAGQDPSPEAIEPMKATLSELPPDDEAWGYEIKWDGIRALAYSEPGKLRLVNRNGRDVTQQYPEIGSLVRHLGAHRVVLDGELVAFDGNRPSFEKLQPRLQLTDEAVIRQRRREIPVTYVIFDLLYLDGRSLMRLSYQERRRELEALGLEGASWHVPPTHQGDGSVLLEASRAQGLEGIIAKRLTSTYQPGRRSRDWLKVKNVRRQEVVIGGWTAGKGQRKSELGALLTGYYEDDGTTLRYAGKVGTGFNAKTLRMLRERLEPLRRADSPFTGRQPQTKDTVFVEPQLVCEVGFAEWTDSGTMRHPTYRGLRDDKPATEVVRELPEPAPDKADDSAAEESADAAPSHTADEAPEELTEGQVDIEGRRLKLSNLGKVLYPKTGTTKGEVIEYYRALAPALIPHLDGRPLTMKRYPNGVDSEFFYEKQAPQGHPDWITTAPIWSESNQRTVNYVVIDSLPTLMWAANLADLEMHTMLARADDVERPTMIVFDLDPGEGAGLTECSRVALWIRDLLGHVGLEALVKSSGSKGLHLAVPLNTTVTYDETKPFAHAVAQLVEQQHPDTVISRMTKARRRGKVFVDWSQNSRHKTTVAPFSLRAGENPTVSTPLAWDEVSAVADGSAEPGTLLLDAVQVLERLDERAELFQPLLDRVQELPDLGI</sequence>
<evidence type="ECO:0000256" key="18">
    <source>
        <dbReference type="ARBA" id="ARBA00023268"/>
    </source>
</evidence>
<dbReference type="NCBIfam" id="TIGR02776">
    <property type="entry name" value="NHEJ_ligase_prk"/>
    <property type="match status" value="1"/>
</dbReference>
<dbReference type="PANTHER" id="PTHR42705">
    <property type="entry name" value="BIFUNCTIONAL NON-HOMOLOGOUS END JOINING PROTEIN LIGD"/>
    <property type="match status" value="1"/>
</dbReference>
<keyword evidence="12" id="KW-0067">ATP-binding</keyword>
<organism evidence="25 26">
    <name type="scientific">Phytoactinopolyspora mesophila</name>
    <dbReference type="NCBI Taxonomy" id="2650750"/>
    <lineage>
        <taxon>Bacteria</taxon>
        <taxon>Bacillati</taxon>
        <taxon>Actinomycetota</taxon>
        <taxon>Actinomycetes</taxon>
        <taxon>Jiangellales</taxon>
        <taxon>Jiangellaceae</taxon>
        <taxon>Phytoactinopolyspora</taxon>
    </lineage>
</organism>